<keyword evidence="4" id="KW-1185">Reference proteome</keyword>
<organism evidence="3 4">
    <name type="scientific">Limnovirga soli</name>
    <dbReference type="NCBI Taxonomy" id="2656915"/>
    <lineage>
        <taxon>Bacteria</taxon>
        <taxon>Pseudomonadati</taxon>
        <taxon>Bacteroidota</taxon>
        <taxon>Chitinophagia</taxon>
        <taxon>Chitinophagales</taxon>
        <taxon>Chitinophagaceae</taxon>
        <taxon>Limnovirga</taxon>
    </lineage>
</organism>
<keyword evidence="1" id="KW-0472">Membrane</keyword>
<dbReference type="RefSeq" id="WP_171608201.1">
    <property type="nucleotide sequence ID" value="NZ_WHPF01000008.1"/>
</dbReference>
<evidence type="ECO:0000259" key="2">
    <source>
        <dbReference type="Pfam" id="PF12158"/>
    </source>
</evidence>
<proteinExistence type="predicted"/>
<dbReference type="EMBL" id="WHPF01000008">
    <property type="protein sequence ID" value="NNV56260.1"/>
    <property type="molecule type" value="Genomic_DNA"/>
</dbReference>
<evidence type="ECO:0000313" key="4">
    <source>
        <dbReference type="Proteomes" id="UP000598971"/>
    </source>
</evidence>
<reference evidence="3" key="1">
    <citation type="submission" date="2019-10" db="EMBL/GenBank/DDBJ databases">
        <title>Draft genome sequence of Panacibacter sp. KCS-6.</title>
        <authorList>
            <person name="Yim K.J."/>
        </authorList>
    </citation>
    <scope>NUCLEOTIDE SEQUENCE</scope>
    <source>
        <strain evidence="3">KCS-6</strain>
    </source>
</reference>
<dbReference type="AlphaFoldDB" id="A0A8J8FEI9"/>
<accession>A0A8J8FEI9</accession>
<comment type="caution">
    <text evidence="3">The sequence shown here is derived from an EMBL/GenBank/DDBJ whole genome shotgun (WGS) entry which is preliminary data.</text>
</comment>
<evidence type="ECO:0000313" key="3">
    <source>
        <dbReference type="EMBL" id="NNV56260.1"/>
    </source>
</evidence>
<feature type="transmembrane region" description="Helical" evidence="1">
    <location>
        <begin position="6"/>
        <end position="25"/>
    </location>
</feature>
<keyword evidence="1" id="KW-1133">Transmembrane helix</keyword>
<protein>
    <submittedName>
        <fullName evidence="3">DUF3592 domain-containing protein</fullName>
    </submittedName>
</protein>
<sequence length="144" mass="16501">MIAFLIFKLVIFIGLFFFLGYFFVYKTILKLLKRSKVYKAGEHTAATIMDYKVTKDSSGAKRYYPIIQYITQKGEAITAQSRKERYKKYDVGKQLKVYYMADDPKNFYIEGILPIIKIAGIVLGFAGCLVLLVEVGRTINKLIA</sequence>
<keyword evidence="1" id="KW-0812">Transmembrane</keyword>
<dbReference type="Proteomes" id="UP000598971">
    <property type="component" value="Unassembled WGS sequence"/>
</dbReference>
<gene>
    <name evidence="3" type="ORF">GD597_12375</name>
</gene>
<dbReference type="InterPro" id="IPR021994">
    <property type="entry name" value="DUF3592"/>
</dbReference>
<dbReference type="Pfam" id="PF12158">
    <property type="entry name" value="DUF3592"/>
    <property type="match status" value="1"/>
</dbReference>
<evidence type="ECO:0000256" key="1">
    <source>
        <dbReference type="SAM" id="Phobius"/>
    </source>
</evidence>
<feature type="domain" description="DUF3592" evidence="2">
    <location>
        <begin position="45"/>
        <end position="110"/>
    </location>
</feature>
<name>A0A8J8FEI9_9BACT</name>
<feature type="transmembrane region" description="Helical" evidence="1">
    <location>
        <begin position="115"/>
        <end position="133"/>
    </location>
</feature>